<dbReference type="EMBL" id="CM018219">
    <property type="protein sequence ID" value="KAB2028881.1"/>
    <property type="molecule type" value="Genomic_DNA"/>
</dbReference>
<proteinExistence type="predicted"/>
<evidence type="ECO:0000313" key="3">
    <source>
        <dbReference type="Proteomes" id="UP000327439"/>
    </source>
</evidence>
<keyword evidence="3" id="KW-1185">Reference proteome</keyword>
<reference evidence="3" key="1">
    <citation type="journal article" date="2020" name="Nat. Genet.">
        <title>Genomic diversifications of five Gossypium allopolyploid species and their impact on cotton improvement.</title>
        <authorList>
            <person name="Chen Z.J."/>
            <person name="Sreedasyam A."/>
            <person name="Ando A."/>
            <person name="Song Q."/>
            <person name="De Santiago L.M."/>
            <person name="Hulse-Kemp A.M."/>
            <person name="Ding M."/>
            <person name="Ye W."/>
            <person name="Kirkbride R.C."/>
            <person name="Jenkins J."/>
            <person name="Plott C."/>
            <person name="Lovell J."/>
            <person name="Lin Y.M."/>
            <person name="Vaughn R."/>
            <person name="Liu B."/>
            <person name="Simpson S."/>
            <person name="Scheffler B.E."/>
            <person name="Wen L."/>
            <person name="Saski C.A."/>
            <person name="Grover C.E."/>
            <person name="Hu G."/>
            <person name="Conover J.L."/>
            <person name="Carlson J.W."/>
            <person name="Shu S."/>
            <person name="Boston L.B."/>
            <person name="Williams M."/>
            <person name="Peterson D.G."/>
            <person name="McGee K."/>
            <person name="Jones D.C."/>
            <person name="Wendel J.F."/>
            <person name="Stelly D.M."/>
            <person name="Grimwood J."/>
            <person name="Schmutz J."/>
        </authorList>
    </citation>
    <scope>NUCLEOTIDE SEQUENCE [LARGE SCALE GENOMIC DNA]</scope>
    <source>
        <strain evidence="3">cv. 3-79</strain>
    </source>
</reference>
<protein>
    <submittedName>
        <fullName evidence="2">Uncharacterized protein</fullName>
    </submittedName>
</protein>
<dbReference type="AlphaFoldDB" id="A0A5J5RJI7"/>
<accession>A0A5J5RJI7</accession>
<evidence type="ECO:0000256" key="1">
    <source>
        <dbReference type="SAM" id="MobiDB-lite"/>
    </source>
</evidence>
<organism evidence="2 3">
    <name type="scientific">Gossypium barbadense</name>
    <name type="common">Sea Island cotton</name>
    <name type="synonym">Hibiscus barbadensis</name>
    <dbReference type="NCBI Taxonomy" id="3634"/>
    <lineage>
        <taxon>Eukaryota</taxon>
        <taxon>Viridiplantae</taxon>
        <taxon>Streptophyta</taxon>
        <taxon>Embryophyta</taxon>
        <taxon>Tracheophyta</taxon>
        <taxon>Spermatophyta</taxon>
        <taxon>Magnoliopsida</taxon>
        <taxon>eudicotyledons</taxon>
        <taxon>Gunneridae</taxon>
        <taxon>Pentapetalae</taxon>
        <taxon>rosids</taxon>
        <taxon>malvids</taxon>
        <taxon>Malvales</taxon>
        <taxon>Malvaceae</taxon>
        <taxon>Malvoideae</taxon>
        <taxon>Gossypium</taxon>
    </lineage>
</organism>
<sequence>MSSMNSLHPRREVKPGSEIMTFQGSTGKSMVFGGKSRKAEQPR</sequence>
<gene>
    <name evidence="2" type="ORF">ES319_D05G126300v1</name>
</gene>
<evidence type="ECO:0000313" key="2">
    <source>
        <dbReference type="EMBL" id="KAB2028881.1"/>
    </source>
</evidence>
<dbReference type="Proteomes" id="UP000327439">
    <property type="component" value="Chromosome D05"/>
</dbReference>
<name>A0A5J5RJI7_GOSBA</name>
<feature type="region of interest" description="Disordered" evidence="1">
    <location>
        <begin position="1"/>
        <end position="43"/>
    </location>
</feature>